<dbReference type="GO" id="GO:0052621">
    <property type="term" value="F:diguanylate cyclase activity"/>
    <property type="evidence" value="ECO:0007669"/>
    <property type="project" value="TreeGrafter"/>
</dbReference>
<dbReference type="SMART" id="SM00267">
    <property type="entry name" value="GGDEF"/>
    <property type="match status" value="1"/>
</dbReference>
<accession>A0A7X6KWY0</accession>
<dbReference type="RefSeq" id="WP_168630839.1">
    <property type="nucleotide sequence ID" value="NZ_BONL01000028.1"/>
</dbReference>
<dbReference type="Gene3D" id="3.30.70.270">
    <property type="match status" value="1"/>
</dbReference>
<sequence>MSTELAVVPEFGPLHPLAERAFAALQHGRPDAAERQARIVSALASRSGDEDTWRYAQFVLGRALIAEHRHWEALAAIDELVAATRGDARPYWRAKALGARAVALRGTGAEHEAIDVLAEVWVLTDSADGRVYNQVSAAVMLANALRTVELYEQADRMLSGLWRVVEPALQPVVVLDSARALAEWALHLALIGDPRVGEVQCRLASRAQLLRRVAAGDRELVCAAGAFDALAAYGLRDIRAAGLLIDHLRRRCWPRRGTVEWQVVTFVSGMLACTAGRFAEATEDLEDLRQVAVEHGHDLWTVVADEALVRVATERFGPHPALGHARSMFRRAVARWAGQQADRFEAVRTRIRLHELLAERDRATRLTRLDPLTGVGNRRALQHRLESTGRVSAIFIDVDDFKLVNEQFSHVTGDAALVELGRLISTVAGPGELVARYGGDEFVVVLPGRDADVTELDRRAADLVRLVREHDWSVLAPGLRVTVSVGVAVAAESAEVLTEASTAVLAAKRLGRDRVTVAGLAV</sequence>
<dbReference type="EMBL" id="JAAXOX010000008">
    <property type="protein sequence ID" value="NKY23703.1"/>
    <property type="molecule type" value="Genomic_DNA"/>
</dbReference>
<dbReference type="Gene3D" id="1.25.40.10">
    <property type="entry name" value="Tetratricopeptide repeat domain"/>
    <property type="match status" value="1"/>
</dbReference>
<dbReference type="PANTHER" id="PTHR45138:SF9">
    <property type="entry name" value="DIGUANYLATE CYCLASE DGCM-RELATED"/>
    <property type="match status" value="1"/>
</dbReference>
<dbReference type="PANTHER" id="PTHR45138">
    <property type="entry name" value="REGULATORY COMPONENTS OF SENSORY TRANSDUCTION SYSTEM"/>
    <property type="match status" value="1"/>
</dbReference>
<keyword evidence="3" id="KW-1185">Reference proteome</keyword>
<dbReference type="InterPro" id="IPR043128">
    <property type="entry name" value="Rev_trsase/Diguanyl_cyclase"/>
</dbReference>
<dbReference type="SUPFAM" id="SSF48452">
    <property type="entry name" value="TPR-like"/>
    <property type="match status" value="1"/>
</dbReference>
<dbReference type="Pfam" id="PF00990">
    <property type="entry name" value="GGDEF"/>
    <property type="match status" value="1"/>
</dbReference>
<dbReference type="InterPro" id="IPR000160">
    <property type="entry name" value="GGDEF_dom"/>
</dbReference>
<protein>
    <submittedName>
        <fullName evidence="2">GGDEF domain-containing protein</fullName>
    </submittedName>
</protein>
<dbReference type="CDD" id="cd01949">
    <property type="entry name" value="GGDEF"/>
    <property type="match status" value="1"/>
</dbReference>
<evidence type="ECO:0000259" key="1">
    <source>
        <dbReference type="PROSITE" id="PS50887"/>
    </source>
</evidence>
<dbReference type="Proteomes" id="UP000581206">
    <property type="component" value="Unassembled WGS sequence"/>
</dbReference>
<dbReference type="InterPro" id="IPR029787">
    <property type="entry name" value="Nucleotide_cyclase"/>
</dbReference>
<dbReference type="NCBIfam" id="TIGR00254">
    <property type="entry name" value="GGDEF"/>
    <property type="match status" value="1"/>
</dbReference>
<feature type="domain" description="GGDEF" evidence="1">
    <location>
        <begin position="389"/>
        <end position="520"/>
    </location>
</feature>
<dbReference type="SUPFAM" id="SSF55073">
    <property type="entry name" value="Nucleotide cyclase"/>
    <property type="match status" value="1"/>
</dbReference>
<evidence type="ECO:0000313" key="2">
    <source>
        <dbReference type="EMBL" id="NKY23703.1"/>
    </source>
</evidence>
<gene>
    <name evidence="2" type="ORF">HGA03_13605</name>
</gene>
<name>A0A7X6KWY0_9CELL</name>
<evidence type="ECO:0000313" key="3">
    <source>
        <dbReference type="Proteomes" id="UP000581206"/>
    </source>
</evidence>
<comment type="caution">
    <text evidence="2">The sequence shown here is derived from an EMBL/GenBank/DDBJ whole genome shotgun (WGS) entry which is preliminary data.</text>
</comment>
<organism evidence="2 3">
    <name type="scientific">Cellulomonas denverensis</name>
    <dbReference type="NCBI Taxonomy" id="264297"/>
    <lineage>
        <taxon>Bacteria</taxon>
        <taxon>Bacillati</taxon>
        <taxon>Actinomycetota</taxon>
        <taxon>Actinomycetes</taxon>
        <taxon>Micrococcales</taxon>
        <taxon>Cellulomonadaceae</taxon>
        <taxon>Cellulomonas</taxon>
    </lineage>
</organism>
<dbReference type="PROSITE" id="PS50887">
    <property type="entry name" value="GGDEF"/>
    <property type="match status" value="1"/>
</dbReference>
<proteinExistence type="predicted"/>
<reference evidence="2 3" key="1">
    <citation type="submission" date="2020-04" db="EMBL/GenBank/DDBJ databases">
        <title>MicrobeNet Type strains.</title>
        <authorList>
            <person name="Nicholson A.C."/>
        </authorList>
    </citation>
    <scope>NUCLEOTIDE SEQUENCE [LARGE SCALE GENOMIC DNA]</scope>
    <source>
        <strain evidence="2 3">ATCC BAA-788</strain>
    </source>
</reference>
<dbReference type="AlphaFoldDB" id="A0A7X6KWY0"/>
<dbReference type="InterPro" id="IPR011990">
    <property type="entry name" value="TPR-like_helical_dom_sf"/>
</dbReference>
<dbReference type="InterPro" id="IPR050469">
    <property type="entry name" value="Diguanylate_Cyclase"/>
</dbReference>